<evidence type="ECO:0000259" key="1">
    <source>
        <dbReference type="Pfam" id="PF05699"/>
    </source>
</evidence>
<dbReference type="GO" id="GO:0046983">
    <property type="term" value="F:protein dimerization activity"/>
    <property type="evidence" value="ECO:0007669"/>
    <property type="project" value="InterPro"/>
</dbReference>
<proteinExistence type="predicted"/>
<dbReference type="PANTHER" id="PTHR23272">
    <property type="entry name" value="BED FINGER-RELATED"/>
    <property type="match status" value="1"/>
</dbReference>
<dbReference type="AlphaFoldDB" id="A0A7G2EW50"/>
<evidence type="ECO:0000313" key="2">
    <source>
        <dbReference type="EMBL" id="CAD5325194.1"/>
    </source>
</evidence>
<feature type="domain" description="HAT C-terminal dimerisation" evidence="1">
    <location>
        <begin position="100"/>
        <end position="178"/>
    </location>
</feature>
<protein>
    <submittedName>
        <fullName evidence="2">(thale cress) hypothetical protein</fullName>
    </submittedName>
</protein>
<evidence type="ECO:0000313" key="3">
    <source>
        <dbReference type="Proteomes" id="UP000516314"/>
    </source>
</evidence>
<accession>A0A7G2EW50</accession>
<sequence length="200" mass="22055">MKAKKGFGVANAGERTWKSISDKGLPTCYNPQQNSEFDNLCNIPSCCEARTSECNQNQSHYKLEIFQILFPIPGSLASIHDVFELERSIQPGSDNTKSNLQNYLDDPRLDLRSFTDMEVLSYWKGDGQRYGDLASLASAILSIPITTVAAESSFSIGGRVLNPFRNRLLPRNVQALLCDIEEYFDDGIEGSTSVASSSGV</sequence>
<reference evidence="2 3" key="1">
    <citation type="submission" date="2020-09" db="EMBL/GenBank/DDBJ databases">
        <authorList>
            <person name="Ashkenazy H."/>
        </authorList>
    </citation>
    <scope>NUCLEOTIDE SEQUENCE [LARGE SCALE GENOMIC DNA]</scope>
    <source>
        <strain evidence="3">cv. Cdm-0</strain>
    </source>
</reference>
<dbReference type="EMBL" id="LR881468">
    <property type="protein sequence ID" value="CAD5325194.1"/>
    <property type="molecule type" value="Genomic_DNA"/>
</dbReference>
<dbReference type="Proteomes" id="UP000516314">
    <property type="component" value="Chromosome 3"/>
</dbReference>
<dbReference type="SUPFAM" id="SSF53098">
    <property type="entry name" value="Ribonuclease H-like"/>
    <property type="match status" value="1"/>
</dbReference>
<dbReference type="InterPro" id="IPR012337">
    <property type="entry name" value="RNaseH-like_sf"/>
</dbReference>
<dbReference type="PANTHER" id="PTHR23272:SF166">
    <property type="entry name" value="ZINC FINGER BED DOMAIN-CONTAINING PROTEIN RICESLEEPER 2-LIKE ISOFORM X1"/>
    <property type="match status" value="1"/>
</dbReference>
<dbReference type="InterPro" id="IPR008906">
    <property type="entry name" value="HATC_C_dom"/>
</dbReference>
<dbReference type="Pfam" id="PF05699">
    <property type="entry name" value="Dimer_Tnp_hAT"/>
    <property type="match status" value="1"/>
</dbReference>
<name>A0A7G2EW50_ARATH</name>
<organism evidence="2 3">
    <name type="scientific">Arabidopsis thaliana</name>
    <name type="common">Mouse-ear cress</name>
    <dbReference type="NCBI Taxonomy" id="3702"/>
    <lineage>
        <taxon>Eukaryota</taxon>
        <taxon>Viridiplantae</taxon>
        <taxon>Streptophyta</taxon>
        <taxon>Embryophyta</taxon>
        <taxon>Tracheophyta</taxon>
        <taxon>Spermatophyta</taxon>
        <taxon>Magnoliopsida</taxon>
        <taxon>eudicotyledons</taxon>
        <taxon>Gunneridae</taxon>
        <taxon>Pentapetalae</taxon>
        <taxon>rosids</taxon>
        <taxon>malvids</taxon>
        <taxon>Brassicales</taxon>
        <taxon>Brassicaceae</taxon>
        <taxon>Camelineae</taxon>
        <taxon>Arabidopsis</taxon>
    </lineage>
</organism>
<gene>
    <name evidence="2" type="ORF">AT9943_LOCUS13047</name>
</gene>